<organism evidence="13 14">
    <name type="scientific">Hanamia caeni</name>
    <dbReference type="NCBI Taxonomy" id="2294116"/>
    <lineage>
        <taxon>Bacteria</taxon>
        <taxon>Pseudomonadati</taxon>
        <taxon>Bacteroidota</taxon>
        <taxon>Chitinophagia</taxon>
        <taxon>Chitinophagales</taxon>
        <taxon>Chitinophagaceae</taxon>
        <taxon>Hanamia</taxon>
    </lineage>
</organism>
<keyword evidence="2 8" id="KW-0813">Transport</keyword>
<dbReference type="SUPFAM" id="SSF56935">
    <property type="entry name" value="Porins"/>
    <property type="match status" value="1"/>
</dbReference>
<dbReference type="RefSeq" id="WP_123119549.1">
    <property type="nucleotide sequence ID" value="NZ_RJJR01000002.1"/>
</dbReference>
<evidence type="ECO:0000256" key="9">
    <source>
        <dbReference type="RuleBase" id="RU003357"/>
    </source>
</evidence>
<evidence type="ECO:0000256" key="3">
    <source>
        <dbReference type="ARBA" id="ARBA00022452"/>
    </source>
</evidence>
<dbReference type="Gene3D" id="2.40.170.20">
    <property type="entry name" value="TonB-dependent receptor, beta-barrel domain"/>
    <property type="match status" value="1"/>
</dbReference>
<keyword evidence="14" id="KW-1185">Reference proteome</keyword>
<feature type="chain" id="PRO_5018206959" evidence="10">
    <location>
        <begin position="20"/>
        <end position="646"/>
    </location>
</feature>
<dbReference type="InterPro" id="IPR000531">
    <property type="entry name" value="Beta-barrel_TonB"/>
</dbReference>
<evidence type="ECO:0000259" key="11">
    <source>
        <dbReference type="Pfam" id="PF00593"/>
    </source>
</evidence>
<dbReference type="OrthoDB" id="9764669at2"/>
<comment type="subcellular location">
    <subcellularLocation>
        <location evidence="1 8">Cell outer membrane</location>
        <topology evidence="1 8">Multi-pass membrane protein</topology>
    </subcellularLocation>
</comment>
<keyword evidence="3 8" id="KW-1134">Transmembrane beta strand</keyword>
<dbReference type="Pfam" id="PF07715">
    <property type="entry name" value="Plug"/>
    <property type="match status" value="1"/>
</dbReference>
<evidence type="ECO:0000256" key="1">
    <source>
        <dbReference type="ARBA" id="ARBA00004571"/>
    </source>
</evidence>
<feature type="domain" description="TonB-dependent receptor-like beta-barrel" evidence="11">
    <location>
        <begin position="218"/>
        <end position="620"/>
    </location>
</feature>
<evidence type="ECO:0000256" key="5">
    <source>
        <dbReference type="ARBA" id="ARBA00023077"/>
    </source>
</evidence>
<dbReference type="PANTHER" id="PTHR30069">
    <property type="entry name" value="TONB-DEPENDENT OUTER MEMBRANE RECEPTOR"/>
    <property type="match status" value="1"/>
</dbReference>
<evidence type="ECO:0000313" key="13">
    <source>
        <dbReference type="EMBL" id="RNI38984.1"/>
    </source>
</evidence>
<sequence length="646" mass="72278">MKKGFFIAAAVFISSYGWAQQDSSVTTLDEVVVTPTKSLLKQSQTGKVVNVITHEELQKSFGKSLGGVLNNQPGITINGADNNLGTNQTVYTRGASSANTLILIDGVPLYDASGISSEFDLNNFALDNIERIEILKGAQSTLYGSDAVAGVINIITRKSSPKPLSLNMNFSAGSYQTYKDGISLSGNNGKGQTFFASYNRIYSRGFSSAYDSTGKNNFDDDGFNQDAVMLKYSLKPLKNTSVHVFTKYNSNHADIDAGAFRDDKDYTNHNNNFIAGTSIDYTLNKGFIRLQYNYNRFNRNYEDDSTDVGGFSKYQKAKYNGSSNFAEIYASLRLAKHIELLTGADFRQNSSDQLYIFFPDYGFPAVPISSDSAKTSQYSLYASLMLKRLKGLNAQIGSRYNHHNIYGSNFTYSFNPFFILKNHYKIYASASSGYRVPSIYQLYSEYGNRNLKPEVTTSVEAGFQYFSNDINARITGFARNGKDIFYFYTDPITYANKYINADKQQDYGIEAEAHFKFSPIFSADLNYTYVDGKIFTAGSAAKDTSYFNLYKRPKNVFNLSLSVQAAKELFLSVKFKTVSESFEPQYNGPSYKLNGYYTLGLYGQYQPKKMFTLFADLQNITDQKYFVTRGFTTKGFNLNAGAKINL</sequence>
<keyword evidence="10" id="KW-0732">Signal</keyword>
<dbReference type="Gene3D" id="2.170.130.10">
    <property type="entry name" value="TonB-dependent receptor, plug domain"/>
    <property type="match status" value="1"/>
</dbReference>
<dbReference type="PANTHER" id="PTHR30069:SF50">
    <property type="entry name" value="TONB-DEPENDENT RECEPTOR HI_1217-RELATED"/>
    <property type="match status" value="1"/>
</dbReference>
<keyword evidence="7 8" id="KW-0998">Cell outer membrane</keyword>
<dbReference type="InterPro" id="IPR037066">
    <property type="entry name" value="Plug_dom_sf"/>
</dbReference>
<dbReference type="InterPro" id="IPR039426">
    <property type="entry name" value="TonB-dep_rcpt-like"/>
</dbReference>
<proteinExistence type="inferred from homology"/>
<dbReference type="Proteomes" id="UP000267223">
    <property type="component" value="Unassembled WGS sequence"/>
</dbReference>
<comment type="similarity">
    <text evidence="8 9">Belongs to the TonB-dependent receptor family.</text>
</comment>
<keyword evidence="6 8" id="KW-0472">Membrane</keyword>
<evidence type="ECO:0000259" key="12">
    <source>
        <dbReference type="Pfam" id="PF07715"/>
    </source>
</evidence>
<dbReference type="AlphaFoldDB" id="A0A3M9NMT0"/>
<dbReference type="Pfam" id="PF00593">
    <property type="entry name" value="TonB_dep_Rec_b-barrel"/>
    <property type="match status" value="1"/>
</dbReference>
<name>A0A3M9NMT0_9BACT</name>
<dbReference type="GO" id="GO:0015344">
    <property type="term" value="F:siderophore uptake transmembrane transporter activity"/>
    <property type="evidence" value="ECO:0007669"/>
    <property type="project" value="TreeGrafter"/>
</dbReference>
<dbReference type="GO" id="GO:0044718">
    <property type="term" value="P:siderophore transmembrane transport"/>
    <property type="evidence" value="ECO:0007669"/>
    <property type="project" value="TreeGrafter"/>
</dbReference>
<dbReference type="InterPro" id="IPR012910">
    <property type="entry name" value="Plug_dom"/>
</dbReference>
<accession>A0A3M9NMT0</accession>
<feature type="signal peptide" evidence="10">
    <location>
        <begin position="1"/>
        <end position="19"/>
    </location>
</feature>
<evidence type="ECO:0000256" key="8">
    <source>
        <dbReference type="PROSITE-ProRule" id="PRU01360"/>
    </source>
</evidence>
<dbReference type="InterPro" id="IPR036942">
    <property type="entry name" value="Beta-barrel_TonB_sf"/>
</dbReference>
<feature type="domain" description="TonB-dependent receptor plug" evidence="12">
    <location>
        <begin position="42"/>
        <end position="151"/>
    </location>
</feature>
<evidence type="ECO:0000256" key="6">
    <source>
        <dbReference type="ARBA" id="ARBA00023136"/>
    </source>
</evidence>
<evidence type="ECO:0000256" key="10">
    <source>
        <dbReference type="SAM" id="SignalP"/>
    </source>
</evidence>
<evidence type="ECO:0000313" key="14">
    <source>
        <dbReference type="Proteomes" id="UP000267223"/>
    </source>
</evidence>
<keyword evidence="13" id="KW-0675">Receptor</keyword>
<keyword evidence="4 8" id="KW-0812">Transmembrane</keyword>
<dbReference type="GO" id="GO:0009279">
    <property type="term" value="C:cell outer membrane"/>
    <property type="evidence" value="ECO:0007669"/>
    <property type="project" value="UniProtKB-SubCell"/>
</dbReference>
<evidence type="ECO:0000256" key="7">
    <source>
        <dbReference type="ARBA" id="ARBA00023237"/>
    </source>
</evidence>
<reference evidence="13 14" key="1">
    <citation type="submission" date="2018-11" db="EMBL/GenBank/DDBJ databases">
        <title>Draft genome sequence of Ferruginibacter sp. BO-59.</title>
        <authorList>
            <person name="Im W.T."/>
        </authorList>
    </citation>
    <scope>NUCLEOTIDE SEQUENCE [LARGE SCALE GENOMIC DNA]</scope>
    <source>
        <strain evidence="13 14">BO-59</strain>
    </source>
</reference>
<evidence type="ECO:0000256" key="4">
    <source>
        <dbReference type="ARBA" id="ARBA00022692"/>
    </source>
</evidence>
<dbReference type="EMBL" id="RJJR01000002">
    <property type="protein sequence ID" value="RNI38984.1"/>
    <property type="molecule type" value="Genomic_DNA"/>
</dbReference>
<keyword evidence="5 9" id="KW-0798">TonB box</keyword>
<evidence type="ECO:0000256" key="2">
    <source>
        <dbReference type="ARBA" id="ARBA00022448"/>
    </source>
</evidence>
<protein>
    <submittedName>
        <fullName evidence="13">TonB-dependent receptor</fullName>
    </submittedName>
</protein>
<comment type="caution">
    <text evidence="13">The sequence shown here is derived from an EMBL/GenBank/DDBJ whole genome shotgun (WGS) entry which is preliminary data.</text>
</comment>
<gene>
    <name evidence="13" type="ORF">EFY79_04815</name>
</gene>
<dbReference type="PROSITE" id="PS52016">
    <property type="entry name" value="TONB_DEPENDENT_REC_3"/>
    <property type="match status" value="1"/>
</dbReference>
<dbReference type="CDD" id="cd01347">
    <property type="entry name" value="ligand_gated_channel"/>
    <property type="match status" value="1"/>
</dbReference>